<organism evidence="8 9">
    <name type="scientific">Paenarthrobacter nitroguajacolicus</name>
    <name type="common">Arthrobacter nitroguajacolicus</name>
    <dbReference type="NCBI Taxonomy" id="211146"/>
    <lineage>
        <taxon>Bacteria</taxon>
        <taxon>Bacillati</taxon>
        <taxon>Actinomycetota</taxon>
        <taxon>Actinomycetes</taxon>
        <taxon>Micrococcales</taxon>
        <taxon>Micrococcaceae</taxon>
        <taxon>Paenarthrobacter</taxon>
    </lineage>
</organism>
<dbReference type="GO" id="GO:0016705">
    <property type="term" value="F:oxidoreductase activity, acting on paired donors, with incorporation or reduction of molecular oxygen"/>
    <property type="evidence" value="ECO:0007669"/>
    <property type="project" value="InterPro"/>
</dbReference>
<dbReference type="InterPro" id="IPR011251">
    <property type="entry name" value="Luciferase-like_dom"/>
</dbReference>
<feature type="binding site" evidence="6">
    <location>
        <position position="63"/>
    </location>
    <ligand>
        <name>FMN</name>
        <dbReference type="ChEBI" id="CHEBI:58210"/>
    </ligand>
</feature>
<dbReference type="Pfam" id="PF00296">
    <property type="entry name" value="Bac_luciferase"/>
    <property type="match status" value="1"/>
</dbReference>
<keyword evidence="4" id="KW-0503">Monooxygenase</keyword>
<dbReference type="InterPro" id="IPR051260">
    <property type="entry name" value="Diverse_substr_monoxygenases"/>
</dbReference>
<name>A0A558H4V9_PAENT</name>
<keyword evidence="1 6" id="KW-0285">Flavoprotein</keyword>
<dbReference type="PANTHER" id="PTHR30011">
    <property type="entry name" value="ALKANESULFONATE MONOOXYGENASE-RELATED"/>
    <property type="match status" value="1"/>
</dbReference>
<evidence type="ECO:0000256" key="6">
    <source>
        <dbReference type="PIRSR" id="PIRSR000337-1"/>
    </source>
</evidence>
<dbReference type="Proteomes" id="UP000316500">
    <property type="component" value="Unassembled WGS sequence"/>
</dbReference>
<feature type="binding site" evidence="6">
    <location>
        <position position="152"/>
    </location>
    <ligand>
        <name>FMN</name>
        <dbReference type="ChEBI" id="CHEBI:58210"/>
    </ligand>
</feature>
<dbReference type="PANTHER" id="PTHR30011:SF16">
    <property type="entry name" value="C2H2 FINGER DOMAIN TRANSCRIPTION FACTOR (EUROFUNG)-RELATED"/>
    <property type="match status" value="1"/>
</dbReference>
<dbReference type="GO" id="GO:0004497">
    <property type="term" value="F:monooxygenase activity"/>
    <property type="evidence" value="ECO:0007669"/>
    <property type="project" value="UniProtKB-KW"/>
</dbReference>
<dbReference type="EMBL" id="VNFK01000005">
    <property type="protein sequence ID" value="TVU64153.1"/>
    <property type="molecule type" value="Genomic_DNA"/>
</dbReference>
<evidence type="ECO:0000313" key="9">
    <source>
        <dbReference type="Proteomes" id="UP000316500"/>
    </source>
</evidence>
<evidence type="ECO:0000256" key="4">
    <source>
        <dbReference type="ARBA" id="ARBA00023033"/>
    </source>
</evidence>
<protein>
    <submittedName>
        <fullName evidence="8">LLM class flavin-dependent oxidoreductase</fullName>
    </submittedName>
</protein>
<keyword evidence="3" id="KW-0560">Oxidoreductase</keyword>
<feature type="binding site" evidence="6">
    <location>
        <position position="227"/>
    </location>
    <ligand>
        <name>FMN</name>
        <dbReference type="ChEBI" id="CHEBI:58210"/>
    </ligand>
</feature>
<comment type="caution">
    <text evidence="8">The sequence shown here is derived from an EMBL/GenBank/DDBJ whole genome shotgun (WGS) entry which is preliminary data.</text>
</comment>
<dbReference type="PIRSF" id="PIRSF000337">
    <property type="entry name" value="NTA_MOA"/>
    <property type="match status" value="1"/>
</dbReference>
<reference evidence="8 9" key="1">
    <citation type="submission" date="2019-07" db="EMBL/GenBank/DDBJ databases">
        <title>Diversity of Bacteria from Kongsfjorden, Arctic.</title>
        <authorList>
            <person name="Yu Y."/>
        </authorList>
    </citation>
    <scope>NUCLEOTIDE SEQUENCE [LARGE SCALE GENOMIC DNA]</scope>
    <source>
        <strain evidence="8 9">SM1928</strain>
    </source>
</reference>
<dbReference type="AlphaFoldDB" id="A0A558H4V9"/>
<keyword evidence="2 6" id="KW-0288">FMN</keyword>
<comment type="similarity">
    <text evidence="5">Belongs to the NtaA/SnaA/DszA monooxygenase family.</text>
</comment>
<evidence type="ECO:0000313" key="8">
    <source>
        <dbReference type="EMBL" id="TVU64153.1"/>
    </source>
</evidence>
<feature type="domain" description="Luciferase-like" evidence="7">
    <location>
        <begin position="26"/>
        <end position="399"/>
    </location>
</feature>
<proteinExistence type="inferred from homology"/>
<dbReference type="CDD" id="cd01095">
    <property type="entry name" value="Nitrilotriacetate_monoxgenase"/>
    <property type="match status" value="1"/>
</dbReference>
<evidence type="ECO:0000256" key="2">
    <source>
        <dbReference type="ARBA" id="ARBA00022643"/>
    </source>
</evidence>
<evidence type="ECO:0000256" key="3">
    <source>
        <dbReference type="ARBA" id="ARBA00023002"/>
    </source>
</evidence>
<evidence type="ECO:0000256" key="1">
    <source>
        <dbReference type="ARBA" id="ARBA00022630"/>
    </source>
</evidence>
<gene>
    <name evidence="8" type="ORF">FQP90_09235</name>
</gene>
<dbReference type="InterPro" id="IPR016215">
    <property type="entry name" value="NTA_MOA"/>
</dbReference>
<dbReference type="InterPro" id="IPR036661">
    <property type="entry name" value="Luciferase-like_sf"/>
</dbReference>
<sequence>MNQTLTRERQQIHFFAYLVGTGIHLASWRHETAFPQASIDFAHQVKLAKAAEDAKLDAIFLGDSLAIDETSNPGILNRFDPIGLVTALGAVTSNIGLIATSSTSYDEPFNFARAALTADHISGGRVGWNIVTTRDLTNSTAGNFSAEEHFDHSLRYRRAEEFVEVTQGLWNSWDKGAFLYDKEAGAFFDRHKLSRVNYQGEFFKVAGPLNIGPSPQHSPLLAQAGTSVPGQKLGARFANALFASHPDIPQARSYRASVRAQAAAFGRNPDELYVYQAISPVVADSREEALERIRELDGLITDQQVLDFLKEYFAGPTGEGTVDFTGLGADATVAQSGIPSITQPRTDFRSAGEQIRGREDQVTLKDLYSILTGDKRNHDFIGTPQHVADSLERWHAGGAADGFNLMFSLLPQDLERFASGVIPLLQERGLARTEYSGTTLKSHLGLDPQQKGKP</sequence>
<dbReference type="OrthoDB" id="3265338at2"/>
<dbReference type="RefSeq" id="WP_144649466.1">
    <property type="nucleotide sequence ID" value="NZ_VNFK01000005.1"/>
</dbReference>
<feature type="binding site" evidence="6">
    <location>
        <position position="100"/>
    </location>
    <ligand>
        <name>FMN</name>
        <dbReference type="ChEBI" id="CHEBI:58210"/>
    </ligand>
</feature>
<dbReference type="Gene3D" id="3.20.20.30">
    <property type="entry name" value="Luciferase-like domain"/>
    <property type="match status" value="1"/>
</dbReference>
<accession>A0A558H4V9</accession>
<dbReference type="NCBIfam" id="TIGR03860">
    <property type="entry name" value="FMN_nitrolo"/>
    <property type="match status" value="1"/>
</dbReference>
<evidence type="ECO:0000256" key="5">
    <source>
        <dbReference type="ARBA" id="ARBA00033748"/>
    </source>
</evidence>
<feature type="binding site" evidence="6">
    <location>
        <position position="156"/>
    </location>
    <ligand>
        <name>FMN</name>
        <dbReference type="ChEBI" id="CHEBI:58210"/>
    </ligand>
</feature>
<evidence type="ECO:0000259" key="7">
    <source>
        <dbReference type="Pfam" id="PF00296"/>
    </source>
</evidence>
<dbReference type="SUPFAM" id="SSF51679">
    <property type="entry name" value="Bacterial luciferase-like"/>
    <property type="match status" value="1"/>
</dbReference>